<comment type="caution">
    <text evidence="3">The sequence shown here is derived from an EMBL/GenBank/DDBJ whole genome shotgun (WGS) entry which is preliminary data.</text>
</comment>
<dbReference type="EMBL" id="VAJB01000029">
    <property type="protein sequence ID" value="TRB73028.1"/>
    <property type="molecule type" value="Genomic_DNA"/>
</dbReference>
<dbReference type="OrthoDB" id="5298460at2"/>
<dbReference type="AlphaFoldDB" id="A0A547EAW5"/>
<gene>
    <name evidence="3" type="ORF">FEA53_11080</name>
    <name evidence="2" type="ORF">FEB89_11025</name>
</gene>
<name>A0A547EAW5_MANHA</name>
<organism evidence="3 4">
    <name type="scientific">Mannheimia haemolytica</name>
    <name type="common">Pasteurella haemolytica</name>
    <dbReference type="NCBI Taxonomy" id="75985"/>
    <lineage>
        <taxon>Bacteria</taxon>
        <taxon>Pseudomonadati</taxon>
        <taxon>Pseudomonadota</taxon>
        <taxon>Gammaproteobacteria</taxon>
        <taxon>Pasteurellales</taxon>
        <taxon>Pasteurellaceae</taxon>
        <taxon>Mannheimia</taxon>
    </lineage>
</organism>
<dbReference type="Pfam" id="PF04383">
    <property type="entry name" value="KilA-N"/>
    <property type="match status" value="1"/>
</dbReference>
<dbReference type="KEGG" id="mhay:VK67_05505"/>
<evidence type="ECO:0000259" key="1">
    <source>
        <dbReference type="PROSITE" id="PS51301"/>
    </source>
</evidence>
<feature type="domain" description="KilA-N" evidence="1">
    <location>
        <begin position="4"/>
        <end position="136"/>
    </location>
</feature>
<dbReference type="InterPro" id="IPR018004">
    <property type="entry name" value="KilA/APSES_HTH"/>
</dbReference>
<reference evidence="4 5" key="1">
    <citation type="journal article" date="2019" name="Vet. Microbiol.">
        <title>Genetic characterization of susceptible and multi-drug resistant Mannheimia haemolytica isolated from high-risk stocker calves prior to and after antimicrobial metaphylaxis.</title>
        <authorList>
            <person name="Snyder E.R."/>
            <person name="Alvarez-Narvaez S."/>
            <person name="Credille B.C."/>
        </authorList>
    </citation>
    <scope>NUCLEOTIDE SEQUENCE [LARGE SCALE GENOMIC DNA]</scope>
    <source>
        <strain evidence="3 4">UGA-R5-128-1</strain>
        <strain evidence="2 5">UGA-R7-163-1</strain>
    </source>
</reference>
<accession>A0A547EAW5</accession>
<dbReference type="EMBL" id="VAJI01000029">
    <property type="protein sequence ID" value="TRB35527.1"/>
    <property type="molecule type" value="Genomic_DNA"/>
</dbReference>
<proteinExistence type="predicted"/>
<evidence type="ECO:0000313" key="4">
    <source>
        <dbReference type="Proteomes" id="UP000315164"/>
    </source>
</evidence>
<dbReference type="SMART" id="SM01252">
    <property type="entry name" value="KilA-N"/>
    <property type="match status" value="1"/>
</dbReference>
<keyword evidence="5" id="KW-1185">Reference proteome</keyword>
<sequence length="279" mass="31848">MANSVMIVQGVEVKVTARDGEDYISLTDMCKAFGDSDQLIKNWLQNKNTIEFLQVWEELNNPNFNLVELHQIKNNIGLNRFVMSVKKWTATGAIGLVAKAGRYGSGTYAHKDIALEFGSWLSPEFKLYLIKEFQRLKQQEANESKLEWSVKRILSKANYRIHTDAIKAHIIPALLNTKQHTFVYSSEADILNQALFGQTAKQWKDRNPNLKGNMRDHATVEQLTVLAALESQNALLIEQGYSQEERLAMLNRLAIQQMSSLLQTRAIEELKEKPLLIEE</sequence>
<protein>
    <submittedName>
        <fullName evidence="3">KilA-N domain-containing protein</fullName>
    </submittedName>
</protein>
<evidence type="ECO:0000313" key="3">
    <source>
        <dbReference type="EMBL" id="TRB73028.1"/>
    </source>
</evidence>
<dbReference type="RefSeq" id="WP_006248800.1">
    <property type="nucleotide sequence ID" value="NZ_CP011098.1"/>
</dbReference>
<dbReference type="InterPro" id="IPR017880">
    <property type="entry name" value="KilA_N"/>
</dbReference>
<dbReference type="KEGG" id="mhaq:WC39_05770"/>
<dbReference type="Proteomes" id="UP000315164">
    <property type="component" value="Unassembled WGS sequence"/>
</dbReference>
<dbReference type="Proteomes" id="UP000318394">
    <property type="component" value="Unassembled WGS sequence"/>
</dbReference>
<dbReference type="GeneID" id="67368806"/>
<dbReference type="PROSITE" id="PS51301">
    <property type="entry name" value="KILA_N"/>
    <property type="match status" value="1"/>
</dbReference>
<evidence type="ECO:0000313" key="2">
    <source>
        <dbReference type="EMBL" id="TRB35527.1"/>
    </source>
</evidence>
<evidence type="ECO:0000313" key="5">
    <source>
        <dbReference type="Proteomes" id="UP000318394"/>
    </source>
</evidence>